<feature type="compositionally biased region" description="Basic and acidic residues" evidence="1">
    <location>
        <begin position="143"/>
        <end position="182"/>
    </location>
</feature>
<evidence type="ECO:0000313" key="3">
    <source>
        <dbReference type="Proteomes" id="UP000019487"/>
    </source>
</evidence>
<dbReference type="OrthoDB" id="3600083at2759"/>
<sequence>MSNIKNLRAMFEQNKKETSASPPERGRSPGDSTLFSPGSSTTPPRPLSKVRTSFVTVERGVQQAGQAIHLGLKRQDSSSESNMASSGSMARRRASFSLDEQDNPKETAERKESISQEFQARKASVLVDELIPESALAETPAFEVDKQIGDPEPTKAPEPERGRELAKPAEIKENPKKPEESKALNTSRPAIRPSKSPASRTSASKTTAAPKDAGKAIRTKSATRPTPISTAKSSTTPKPSPRTTSPPKSFRPAPKTPTTPTGSPGKDVKIQKSKTPEKKPALQTKTPEKKPVKKTSSNSLVPSGGVRASSKPRSASRPAVKAKNPPSPPHSGFSKPKTRSPTRTVQLPASLLAPTASSGSKGVTSPPSARQTQSRASGAIRSESAPRSQSRAGNIPKSSHPPVSRSASTAKKGTTRPSLGPASTLQRKTSAGSLPPASAPLADDGFLSRMMRPTASSASRLTDKSPPPKRSPSAKRASSSLGHSKAHDTKTASHAIQKATRPTATKTVPSKSTAPASKTGAKLEPKKKSAELPKKAAKEQVTEAKDAPKEEPTSTKIEAIPAAGDATTEDAEVKLEGEEIKPVDAPAEKEIEVPVAQAESLVTEESIKEAEVPKPVVVEAAPALPTKEIVVEPMAPATIEPKAEEEEEEEEEEKRETASSTEAPAEAETLSSPAKEATPIVEAKPEDDEDPEDAAARAEIARINAEMMAALESR</sequence>
<comment type="caution">
    <text evidence="2">The sequence shown here is derived from an EMBL/GenBank/DDBJ whole genome shotgun (WGS) entry which is preliminary data.</text>
</comment>
<evidence type="ECO:0008006" key="4">
    <source>
        <dbReference type="Google" id="ProtNLM"/>
    </source>
</evidence>
<feature type="compositionally biased region" description="Basic and acidic residues" evidence="1">
    <location>
        <begin position="521"/>
        <end position="553"/>
    </location>
</feature>
<accession>W9C7M6</accession>
<feature type="compositionally biased region" description="Basic and acidic residues" evidence="1">
    <location>
        <begin position="266"/>
        <end position="290"/>
    </location>
</feature>
<organism evidence="2 3">
    <name type="scientific">Sclerotinia borealis (strain F-4128)</name>
    <dbReference type="NCBI Taxonomy" id="1432307"/>
    <lineage>
        <taxon>Eukaryota</taxon>
        <taxon>Fungi</taxon>
        <taxon>Dikarya</taxon>
        <taxon>Ascomycota</taxon>
        <taxon>Pezizomycotina</taxon>
        <taxon>Leotiomycetes</taxon>
        <taxon>Helotiales</taxon>
        <taxon>Sclerotiniaceae</taxon>
        <taxon>Sclerotinia</taxon>
    </lineage>
</organism>
<keyword evidence="3" id="KW-1185">Reference proteome</keyword>
<proteinExistence type="predicted"/>
<dbReference type="EMBL" id="AYSA01000452">
    <property type="protein sequence ID" value="ESZ91836.1"/>
    <property type="molecule type" value="Genomic_DNA"/>
</dbReference>
<dbReference type="STRING" id="1432307.W9C7M6"/>
<feature type="compositionally biased region" description="Low complexity" evidence="1">
    <location>
        <begin position="658"/>
        <end position="674"/>
    </location>
</feature>
<feature type="region of interest" description="Disordered" evidence="1">
    <location>
        <begin position="134"/>
        <end position="573"/>
    </location>
</feature>
<feature type="compositionally biased region" description="Polar residues" evidence="1">
    <location>
        <begin position="355"/>
        <end position="376"/>
    </location>
</feature>
<protein>
    <recommendedName>
        <fullName evidence="4">Mucin-7</fullName>
    </recommendedName>
</protein>
<feature type="region of interest" description="Disordered" evidence="1">
    <location>
        <begin position="65"/>
        <end position="120"/>
    </location>
</feature>
<feature type="compositionally biased region" description="Basic and acidic residues" evidence="1">
    <location>
        <begin position="13"/>
        <end position="28"/>
    </location>
</feature>
<feature type="compositionally biased region" description="Low complexity" evidence="1">
    <location>
        <begin position="78"/>
        <end position="89"/>
    </location>
</feature>
<feature type="compositionally biased region" description="Low complexity" evidence="1">
    <location>
        <begin position="430"/>
        <end position="445"/>
    </location>
</feature>
<feature type="compositionally biased region" description="Polar residues" evidence="1">
    <location>
        <begin position="30"/>
        <end position="42"/>
    </location>
</feature>
<evidence type="ECO:0000313" key="2">
    <source>
        <dbReference type="EMBL" id="ESZ91836.1"/>
    </source>
</evidence>
<feature type="region of interest" description="Disordered" evidence="1">
    <location>
        <begin position="1"/>
        <end position="52"/>
    </location>
</feature>
<feature type="compositionally biased region" description="Polar residues" evidence="1">
    <location>
        <begin position="405"/>
        <end position="429"/>
    </location>
</feature>
<feature type="compositionally biased region" description="Polar residues" evidence="1">
    <location>
        <begin position="500"/>
        <end position="516"/>
    </location>
</feature>
<dbReference type="AlphaFoldDB" id="W9C7M6"/>
<gene>
    <name evidence="2" type="ORF">SBOR_7788</name>
</gene>
<feature type="compositionally biased region" description="Acidic residues" evidence="1">
    <location>
        <begin position="643"/>
        <end position="653"/>
    </location>
</feature>
<feature type="compositionally biased region" description="Low complexity" evidence="1">
    <location>
        <begin position="256"/>
        <end position="265"/>
    </location>
</feature>
<feature type="compositionally biased region" description="Low complexity" evidence="1">
    <location>
        <begin position="192"/>
        <end position="211"/>
    </location>
</feature>
<feature type="compositionally biased region" description="Low complexity" evidence="1">
    <location>
        <begin position="225"/>
        <end position="248"/>
    </location>
</feature>
<feature type="region of interest" description="Disordered" evidence="1">
    <location>
        <begin position="629"/>
        <end position="695"/>
    </location>
</feature>
<feature type="compositionally biased region" description="Low complexity" evidence="1">
    <location>
        <begin position="307"/>
        <end position="319"/>
    </location>
</feature>
<name>W9C7M6_SCLBF</name>
<dbReference type="HOGENOM" id="CLU_020133_0_0_1"/>
<feature type="compositionally biased region" description="Basic and acidic residues" evidence="1">
    <location>
        <begin position="102"/>
        <end position="114"/>
    </location>
</feature>
<evidence type="ECO:0000256" key="1">
    <source>
        <dbReference type="SAM" id="MobiDB-lite"/>
    </source>
</evidence>
<dbReference type="Proteomes" id="UP000019487">
    <property type="component" value="Unassembled WGS sequence"/>
</dbReference>
<reference evidence="2 3" key="1">
    <citation type="journal article" date="2014" name="Genome Announc.">
        <title>Draft genome sequence of Sclerotinia borealis, a psychrophilic plant pathogenic fungus.</title>
        <authorList>
            <person name="Mardanov A.V."/>
            <person name="Beletsky A.V."/>
            <person name="Kadnikov V.V."/>
            <person name="Ignatov A.N."/>
            <person name="Ravin N.V."/>
        </authorList>
    </citation>
    <scope>NUCLEOTIDE SEQUENCE [LARGE SCALE GENOMIC DNA]</scope>
    <source>
        <strain evidence="3">F-4157</strain>
    </source>
</reference>